<dbReference type="Gene3D" id="3.10.310.30">
    <property type="match status" value="1"/>
</dbReference>
<evidence type="ECO:0000313" key="3">
    <source>
        <dbReference type="EMBL" id="KKR14868.1"/>
    </source>
</evidence>
<feature type="domain" description="DHHA1" evidence="2">
    <location>
        <begin position="236"/>
        <end position="306"/>
    </location>
</feature>
<accession>A0A0G0NH88</accession>
<reference evidence="3 4" key="1">
    <citation type="journal article" date="2015" name="Nature">
        <title>rRNA introns, odd ribosomes, and small enigmatic genomes across a large radiation of phyla.</title>
        <authorList>
            <person name="Brown C.T."/>
            <person name="Hug L.A."/>
            <person name="Thomas B.C."/>
            <person name="Sharon I."/>
            <person name="Castelle C.J."/>
            <person name="Singh A."/>
            <person name="Wilkins M.J."/>
            <person name="Williams K.H."/>
            <person name="Banfield J.F."/>
        </authorList>
    </citation>
    <scope>NUCLEOTIDE SEQUENCE [LARGE SCALE GENOMIC DNA]</scope>
</reference>
<dbReference type="GO" id="GO:0003676">
    <property type="term" value="F:nucleic acid binding"/>
    <property type="evidence" value="ECO:0007669"/>
    <property type="project" value="InterPro"/>
</dbReference>
<dbReference type="Proteomes" id="UP000034048">
    <property type="component" value="Unassembled WGS sequence"/>
</dbReference>
<dbReference type="PANTHER" id="PTHR47618">
    <property type="entry name" value="BIFUNCTIONAL OLIGORIBONUCLEASE AND PAP PHOSPHATASE NRNA"/>
    <property type="match status" value="1"/>
</dbReference>
<evidence type="ECO:0000313" key="4">
    <source>
        <dbReference type="Proteomes" id="UP000034048"/>
    </source>
</evidence>
<comment type="caution">
    <text evidence="3">The sequence shown here is derived from an EMBL/GenBank/DDBJ whole genome shotgun (WGS) entry which is preliminary data.</text>
</comment>
<name>A0A0G0NH88_9BACT</name>
<dbReference type="InterPro" id="IPR003156">
    <property type="entry name" value="DHHA1_dom"/>
</dbReference>
<evidence type="ECO:0000259" key="1">
    <source>
        <dbReference type="Pfam" id="PF01368"/>
    </source>
</evidence>
<gene>
    <name evidence="3" type="ORF">UT42_C0016G0007</name>
</gene>
<dbReference type="InterPro" id="IPR051319">
    <property type="entry name" value="Oligoribo/pAp-PDE_c-di-AMP_PDE"/>
</dbReference>
<organism evidence="3 4">
    <name type="scientific">Candidatus Falkowbacteria bacterium GW2011_GWA2_39_24</name>
    <dbReference type="NCBI Taxonomy" id="1618634"/>
    <lineage>
        <taxon>Bacteria</taxon>
        <taxon>Candidatus Falkowiibacteriota</taxon>
    </lineage>
</organism>
<proteinExistence type="predicted"/>
<dbReference type="PANTHER" id="PTHR47618:SF1">
    <property type="entry name" value="BIFUNCTIONAL OLIGORIBONUCLEASE AND PAP PHOSPHATASE NRNA"/>
    <property type="match status" value="1"/>
</dbReference>
<dbReference type="Pfam" id="PF01368">
    <property type="entry name" value="DHH"/>
    <property type="match status" value="1"/>
</dbReference>
<evidence type="ECO:0000259" key="2">
    <source>
        <dbReference type="Pfam" id="PF02272"/>
    </source>
</evidence>
<dbReference type="InterPro" id="IPR001667">
    <property type="entry name" value="DDH_dom"/>
</dbReference>
<protein>
    <submittedName>
        <fullName evidence="3">MgpA protein</fullName>
    </submittedName>
</protein>
<dbReference type="AlphaFoldDB" id="A0A0G0NH88"/>
<dbReference type="Pfam" id="PF02272">
    <property type="entry name" value="DHHA1"/>
    <property type="match status" value="1"/>
</dbReference>
<dbReference type="SUPFAM" id="SSF64182">
    <property type="entry name" value="DHH phosphoesterases"/>
    <property type="match status" value="1"/>
</dbReference>
<dbReference type="EMBL" id="LBWS01000016">
    <property type="protein sequence ID" value="KKR14868.1"/>
    <property type="molecule type" value="Genomic_DNA"/>
</dbReference>
<feature type="domain" description="DDH" evidence="1">
    <location>
        <begin position="17"/>
        <end position="160"/>
    </location>
</feature>
<sequence>MPDVLRQIYKTILQSQRILLVTHQNPDGDALACLSIMVEVLTDLQKDHVAYCCDKPSNSLLFLPHMEKITCELNDLASFDLIISLDCGSLSRTKLAEIISQRNPQQIFVEIDHHPHIEDVSDIEARDPQAASTTEILYDFLQVNNLTLNSNVANCILTGIVTDTGNFVYPTTSEKTITIAAEMLKAGARLPQILENTWRNKSLPAMKLWGIAMSRLQINVKYDIAFSILTLEDLADLEATEDDIDGVAGFMGNLPQVKAIMLLRQIEPGLIKGSLRTCRPEVDVSKLAQRLGGGGHSKAAGFNIKGDLQKIAGQWQIV</sequence>
<dbReference type="InterPro" id="IPR038763">
    <property type="entry name" value="DHH_sf"/>
</dbReference>
<dbReference type="Gene3D" id="3.90.1640.10">
    <property type="entry name" value="inorganic pyrophosphatase (n-terminal core)"/>
    <property type="match status" value="1"/>
</dbReference>